<evidence type="ECO:0000313" key="1">
    <source>
        <dbReference type="EMBL" id="GMF02853.1"/>
    </source>
</evidence>
<gene>
    <name evidence="1" type="ORF">Cboi01_000619800</name>
</gene>
<dbReference type="EMBL" id="BSXV01005788">
    <property type="protein sequence ID" value="GMF02853.1"/>
    <property type="molecule type" value="Genomic_DNA"/>
</dbReference>
<organism evidence="1 2">
    <name type="scientific">Candida boidinii</name>
    <name type="common">Yeast</name>
    <dbReference type="NCBI Taxonomy" id="5477"/>
    <lineage>
        <taxon>Eukaryota</taxon>
        <taxon>Fungi</taxon>
        <taxon>Dikarya</taxon>
        <taxon>Ascomycota</taxon>
        <taxon>Saccharomycotina</taxon>
        <taxon>Pichiomycetes</taxon>
        <taxon>Pichiales</taxon>
        <taxon>Pichiaceae</taxon>
        <taxon>Ogataea</taxon>
        <taxon>Ogataea/Candida clade</taxon>
    </lineage>
</organism>
<reference evidence="1" key="1">
    <citation type="submission" date="2023-04" db="EMBL/GenBank/DDBJ databases">
        <title>Candida boidinii NBRC 1967.</title>
        <authorList>
            <person name="Ichikawa N."/>
            <person name="Sato H."/>
            <person name="Tonouchi N."/>
        </authorList>
    </citation>
    <scope>NUCLEOTIDE SEQUENCE</scope>
    <source>
        <strain evidence="1">NBRC 1967</strain>
    </source>
</reference>
<name>A0ACB5U5V7_CANBO</name>
<keyword evidence="2" id="KW-1185">Reference proteome</keyword>
<comment type="caution">
    <text evidence="1">The sequence shown here is derived from an EMBL/GenBank/DDBJ whole genome shotgun (WGS) entry which is preliminary data.</text>
</comment>
<evidence type="ECO:0000313" key="2">
    <source>
        <dbReference type="Proteomes" id="UP001165101"/>
    </source>
</evidence>
<protein>
    <submittedName>
        <fullName evidence="1">Unnamed protein product</fullName>
    </submittedName>
</protein>
<sequence>MPSEPNSAAAINEPTDEEDVATASSASTEEEITIDDLEVQPDITMTRMKYNYLQRIESQIEFRDETKFIYKPDGSIIPNNVYRSSNVSVQRTGCRYEYGFIPGNPYADNERDFFNKILIIKKPEKFKLTLRNKKAKPEKNE</sequence>
<proteinExistence type="predicted"/>
<dbReference type="Proteomes" id="UP001165101">
    <property type="component" value="Unassembled WGS sequence"/>
</dbReference>
<accession>A0ACB5U5V7</accession>